<evidence type="ECO:0000256" key="1">
    <source>
        <dbReference type="ARBA" id="ARBA00023118"/>
    </source>
</evidence>
<protein>
    <recommendedName>
        <fullName evidence="4">Nucleotidyltransferase</fullName>
    </recommendedName>
</protein>
<organism evidence="2 3">
    <name type="scientific">Hyphomonas hirschiana VP5</name>
    <dbReference type="NCBI Taxonomy" id="1280951"/>
    <lineage>
        <taxon>Bacteria</taxon>
        <taxon>Pseudomonadati</taxon>
        <taxon>Pseudomonadota</taxon>
        <taxon>Alphaproteobacteria</taxon>
        <taxon>Hyphomonadales</taxon>
        <taxon>Hyphomonadaceae</taxon>
        <taxon>Hyphomonas</taxon>
    </lineage>
</organism>
<dbReference type="InterPro" id="IPR053550">
    <property type="entry name" value="CD-NTase"/>
</dbReference>
<dbReference type="Gene3D" id="3.30.460.10">
    <property type="entry name" value="Beta Polymerase, domain 2"/>
    <property type="match status" value="1"/>
</dbReference>
<dbReference type="NCBIfam" id="NF041117">
    <property type="entry name" value="CBASS_cyclase_b"/>
    <property type="match status" value="1"/>
</dbReference>
<evidence type="ECO:0008006" key="4">
    <source>
        <dbReference type="Google" id="ProtNLM"/>
    </source>
</evidence>
<gene>
    <name evidence="2" type="ORF">HHI_06609</name>
</gene>
<evidence type="ECO:0000313" key="2">
    <source>
        <dbReference type="EMBL" id="KCZ95321.1"/>
    </source>
</evidence>
<keyword evidence="3" id="KW-1185">Reference proteome</keyword>
<reference evidence="2 3" key="1">
    <citation type="submission" date="2013-04" db="EMBL/GenBank/DDBJ databases">
        <title>Hyphomonas hirschiana VP5 Genome Sequencing.</title>
        <authorList>
            <person name="Lai Q."/>
            <person name="Shao Z."/>
        </authorList>
    </citation>
    <scope>NUCLEOTIDE SEQUENCE [LARGE SCALE GENOMIC DNA]</scope>
    <source>
        <strain evidence="2 3">VP5</strain>
    </source>
</reference>
<dbReference type="OrthoDB" id="8444801at2"/>
<dbReference type="InterPro" id="IPR043519">
    <property type="entry name" value="NT_sf"/>
</dbReference>
<proteinExistence type="predicted"/>
<dbReference type="AlphaFoldDB" id="A0A059FXT5"/>
<dbReference type="RefSeq" id="WP_035591019.1">
    <property type="nucleotide sequence ID" value="NZ_ARYI01000004.1"/>
</dbReference>
<evidence type="ECO:0000313" key="3">
    <source>
        <dbReference type="Proteomes" id="UP000025061"/>
    </source>
</evidence>
<dbReference type="GO" id="GO:0051607">
    <property type="term" value="P:defense response to virus"/>
    <property type="evidence" value="ECO:0007669"/>
    <property type="project" value="UniProtKB-KW"/>
</dbReference>
<name>A0A059FXT5_9PROT</name>
<dbReference type="Pfam" id="PF18144">
    <property type="entry name" value="SMODS"/>
    <property type="match status" value="1"/>
</dbReference>
<dbReference type="Proteomes" id="UP000025061">
    <property type="component" value="Unassembled WGS sequence"/>
</dbReference>
<dbReference type="EMBL" id="ARYI01000004">
    <property type="protein sequence ID" value="KCZ95321.1"/>
    <property type="molecule type" value="Genomic_DNA"/>
</dbReference>
<keyword evidence="1" id="KW-0051">Antiviral defense</keyword>
<accession>A0A059FXT5</accession>
<dbReference type="InterPro" id="IPR006116">
    <property type="entry name" value="NT_2-5OAS_ClassI-CCAase"/>
</dbReference>
<comment type="caution">
    <text evidence="2">The sequence shown here is derived from an EMBL/GenBank/DDBJ whole genome shotgun (WGS) entry which is preliminary data.</text>
</comment>
<sequence>MGGGGGSFFSGTRTPREFAEELREHQGNDPTTAAYNVEVASLLNELLADANSRDAKLARERIDSVLLSLDDAFEESFTSLMGGSVAKHTYVDGLSDVDALVVVNGTQFEGTKPESVLAQFASVLGKENPDAEVSVGKMAVTMRFNDGMELQLLPAIRTSTGLRIPSSRTEEWSNVVKPKKFQETLSHLNNLCGSKLVPTIKLAKSVIAGLPSDNRLSGYHIESLAIEVFKNYRGVHTTKEMLPHFFRQAKGLVAQPIADSTGQSRHVDDYLGPSGSPMRRDSELLLDRISKRFDVAEATRSVQQWRMVFE</sequence>
<dbReference type="CDD" id="cd05400">
    <property type="entry name" value="NT_2-5OAS_ClassI-CCAase"/>
    <property type="match status" value="1"/>
</dbReference>
<dbReference type="GO" id="GO:0016779">
    <property type="term" value="F:nucleotidyltransferase activity"/>
    <property type="evidence" value="ECO:0007669"/>
    <property type="project" value="InterPro"/>
</dbReference>
<dbReference type="SUPFAM" id="SSF81301">
    <property type="entry name" value="Nucleotidyltransferase"/>
    <property type="match status" value="1"/>
</dbReference>